<sequence length="140" mass="16605">MLPQLPMLPHTLLLMLPHTLPPMLDLTLMLQLTSRSSQAASWLTPQKLFHQRKLHGNQMLLPMMVLLLKLFHQRKLHGNQIFLTMKLQLLWFLNQKDLRGNQTLLLLKLLLLNQRKKLLENQWKLEEKRRLQANKSPLNN</sequence>
<reference evidence="1" key="1">
    <citation type="submission" date="2021-05" db="EMBL/GenBank/DDBJ databases">
        <authorList>
            <person name="Alioto T."/>
            <person name="Alioto T."/>
            <person name="Gomez Garrido J."/>
        </authorList>
    </citation>
    <scope>NUCLEOTIDE SEQUENCE</scope>
</reference>
<dbReference type="EMBL" id="HBUF01355063">
    <property type="protein sequence ID" value="CAG6716777.1"/>
    <property type="molecule type" value="Transcribed_RNA"/>
</dbReference>
<proteinExistence type="predicted"/>
<accession>A0A8D8Y106</accession>
<dbReference type="AlphaFoldDB" id="A0A8D8Y106"/>
<organism evidence="1">
    <name type="scientific">Cacopsylla melanoneura</name>
    <dbReference type="NCBI Taxonomy" id="428564"/>
    <lineage>
        <taxon>Eukaryota</taxon>
        <taxon>Metazoa</taxon>
        <taxon>Ecdysozoa</taxon>
        <taxon>Arthropoda</taxon>
        <taxon>Hexapoda</taxon>
        <taxon>Insecta</taxon>
        <taxon>Pterygota</taxon>
        <taxon>Neoptera</taxon>
        <taxon>Paraneoptera</taxon>
        <taxon>Hemiptera</taxon>
        <taxon>Sternorrhyncha</taxon>
        <taxon>Psylloidea</taxon>
        <taxon>Psyllidae</taxon>
        <taxon>Psyllinae</taxon>
        <taxon>Cacopsylla</taxon>
    </lineage>
</organism>
<name>A0A8D8Y106_9HEMI</name>
<evidence type="ECO:0000313" key="1">
    <source>
        <dbReference type="EMBL" id="CAG6716788.1"/>
    </source>
</evidence>
<dbReference type="EMBL" id="HBUF01355065">
    <property type="protein sequence ID" value="CAG6716788.1"/>
    <property type="molecule type" value="Transcribed_RNA"/>
</dbReference>
<protein>
    <submittedName>
        <fullName evidence="1">Uncharacterized protein</fullName>
    </submittedName>
</protein>